<organism evidence="2 3">
    <name type="scientific">Dictyobacter aurantiacus</name>
    <dbReference type="NCBI Taxonomy" id="1936993"/>
    <lineage>
        <taxon>Bacteria</taxon>
        <taxon>Bacillati</taxon>
        <taxon>Chloroflexota</taxon>
        <taxon>Ktedonobacteria</taxon>
        <taxon>Ktedonobacterales</taxon>
        <taxon>Dictyobacteraceae</taxon>
        <taxon>Dictyobacter</taxon>
    </lineage>
</organism>
<keyword evidence="3" id="KW-1185">Reference proteome</keyword>
<evidence type="ECO:0000313" key="3">
    <source>
        <dbReference type="Proteomes" id="UP000287224"/>
    </source>
</evidence>
<evidence type="ECO:0000256" key="1">
    <source>
        <dbReference type="SAM" id="Phobius"/>
    </source>
</evidence>
<proteinExistence type="predicted"/>
<gene>
    <name evidence="2" type="ORF">KDAU_49530</name>
</gene>
<protein>
    <submittedName>
        <fullName evidence="2">Uncharacterized protein</fullName>
    </submittedName>
</protein>
<comment type="caution">
    <text evidence="2">The sequence shown here is derived from an EMBL/GenBank/DDBJ whole genome shotgun (WGS) entry which is preliminary data.</text>
</comment>
<name>A0A401ZLC9_9CHLR</name>
<keyword evidence="1" id="KW-1133">Transmembrane helix</keyword>
<keyword evidence="1" id="KW-0812">Transmembrane</keyword>
<dbReference type="EMBL" id="BIFQ01000001">
    <property type="protein sequence ID" value="GCE07624.1"/>
    <property type="molecule type" value="Genomic_DNA"/>
</dbReference>
<sequence>MVGAAPDLAKGDQVTWIKLELGIEMERFNVVHLQSLPPVTTDHAGRLAAKMLLSDSGPFRTAGHAILISDPGASVLLPGRDMSISLWDAFLFLVGGWMFAPGGVAAP</sequence>
<dbReference type="Proteomes" id="UP000287224">
    <property type="component" value="Unassembled WGS sequence"/>
</dbReference>
<feature type="transmembrane region" description="Helical" evidence="1">
    <location>
        <begin position="86"/>
        <end position="106"/>
    </location>
</feature>
<accession>A0A401ZLC9</accession>
<evidence type="ECO:0000313" key="2">
    <source>
        <dbReference type="EMBL" id="GCE07624.1"/>
    </source>
</evidence>
<reference evidence="3" key="1">
    <citation type="submission" date="2018-12" db="EMBL/GenBank/DDBJ databases">
        <title>Tengunoibacter tsumagoiensis gen. nov., sp. nov., Dictyobacter kobayashii sp. nov., D. alpinus sp. nov., and D. joshuensis sp. nov. and description of Dictyobacteraceae fam. nov. within the order Ktedonobacterales isolated from Tengu-no-mugimeshi.</title>
        <authorList>
            <person name="Wang C.M."/>
            <person name="Zheng Y."/>
            <person name="Sakai Y."/>
            <person name="Toyoda A."/>
            <person name="Minakuchi Y."/>
            <person name="Abe K."/>
            <person name="Yokota A."/>
            <person name="Yabe S."/>
        </authorList>
    </citation>
    <scope>NUCLEOTIDE SEQUENCE [LARGE SCALE GENOMIC DNA]</scope>
    <source>
        <strain evidence="3">S-27</strain>
    </source>
</reference>
<dbReference type="AlphaFoldDB" id="A0A401ZLC9"/>
<keyword evidence="1" id="KW-0472">Membrane</keyword>